<keyword evidence="1" id="KW-1133">Transmembrane helix</keyword>
<feature type="transmembrane region" description="Helical" evidence="1">
    <location>
        <begin position="185"/>
        <end position="209"/>
    </location>
</feature>
<accession>A0A9D4SRF1</accession>
<evidence type="ECO:0000313" key="2">
    <source>
        <dbReference type="EMBL" id="KAH7942866.1"/>
    </source>
</evidence>
<keyword evidence="3" id="KW-1185">Reference proteome</keyword>
<dbReference type="VEuPathDB" id="VectorBase:RSAN_043687"/>
<evidence type="ECO:0000256" key="1">
    <source>
        <dbReference type="SAM" id="Phobius"/>
    </source>
</evidence>
<proteinExistence type="predicted"/>
<reference evidence="2" key="2">
    <citation type="submission" date="2021-09" db="EMBL/GenBank/DDBJ databases">
        <authorList>
            <person name="Jia N."/>
            <person name="Wang J."/>
            <person name="Shi W."/>
            <person name="Du L."/>
            <person name="Sun Y."/>
            <person name="Zhan W."/>
            <person name="Jiang J."/>
            <person name="Wang Q."/>
            <person name="Zhang B."/>
            <person name="Ji P."/>
            <person name="Sakyi L.B."/>
            <person name="Cui X."/>
            <person name="Yuan T."/>
            <person name="Jiang B."/>
            <person name="Yang W."/>
            <person name="Lam T.T.-Y."/>
            <person name="Chang Q."/>
            <person name="Ding S."/>
            <person name="Wang X."/>
            <person name="Zhu J."/>
            <person name="Ruan X."/>
            <person name="Zhao L."/>
            <person name="Wei J."/>
            <person name="Que T."/>
            <person name="Du C."/>
            <person name="Cheng J."/>
            <person name="Dai P."/>
            <person name="Han X."/>
            <person name="Huang E."/>
            <person name="Gao Y."/>
            <person name="Liu J."/>
            <person name="Shao H."/>
            <person name="Ye R."/>
            <person name="Li L."/>
            <person name="Wei W."/>
            <person name="Wang X."/>
            <person name="Wang C."/>
            <person name="Huo Q."/>
            <person name="Li W."/>
            <person name="Guo W."/>
            <person name="Chen H."/>
            <person name="Chen S."/>
            <person name="Zhou L."/>
            <person name="Zhou L."/>
            <person name="Ni X."/>
            <person name="Tian J."/>
            <person name="Zhou Y."/>
            <person name="Sheng Y."/>
            <person name="Liu T."/>
            <person name="Pan Y."/>
            <person name="Xia L."/>
            <person name="Li J."/>
            <person name="Zhao F."/>
            <person name="Cao W."/>
        </authorList>
    </citation>
    <scope>NUCLEOTIDE SEQUENCE</scope>
    <source>
        <strain evidence="2">Rsan-2018</strain>
        <tissue evidence="2">Larvae</tissue>
    </source>
</reference>
<organism evidence="2 3">
    <name type="scientific">Rhipicephalus sanguineus</name>
    <name type="common">Brown dog tick</name>
    <name type="synonym">Ixodes sanguineus</name>
    <dbReference type="NCBI Taxonomy" id="34632"/>
    <lineage>
        <taxon>Eukaryota</taxon>
        <taxon>Metazoa</taxon>
        <taxon>Ecdysozoa</taxon>
        <taxon>Arthropoda</taxon>
        <taxon>Chelicerata</taxon>
        <taxon>Arachnida</taxon>
        <taxon>Acari</taxon>
        <taxon>Parasitiformes</taxon>
        <taxon>Ixodida</taxon>
        <taxon>Ixodoidea</taxon>
        <taxon>Ixodidae</taxon>
        <taxon>Rhipicephalinae</taxon>
        <taxon>Rhipicephalus</taxon>
        <taxon>Rhipicephalus</taxon>
    </lineage>
</organism>
<dbReference type="AlphaFoldDB" id="A0A9D4SRF1"/>
<name>A0A9D4SRF1_RHISA</name>
<keyword evidence="1" id="KW-0472">Membrane</keyword>
<dbReference type="EMBL" id="JABSTV010001253">
    <property type="protein sequence ID" value="KAH7942866.1"/>
    <property type="molecule type" value="Genomic_DNA"/>
</dbReference>
<dbReference type="Proteomes" id="UP000821837">
    <property type="component" value="Unassembled WGS sequence"/>
</dbReference>
<gene>
    <name evidence="2" type="ORF">HPB52_002043</name>
</gene>
<sequence>MYYQTQNTAAESIEKLIARGMDAIWALSLTMKGRWTKLRAGQPVDFLSECEHQPSAESFGSYTEVCENPSFSNVTYYKSGVRGTLFYNKNDGRIFSFDNNTDIVQKICRLRAQHLTFAYGFVAYDVDYEDYSYVCPLRNLHDGRLSRGSYFGNGHGIEHTAKRQRGATIIERLIEVLLSDAGPRAATMVIGVMIALAMIVMVVTVITLASTSRSNDKTTWNDAEPDITEENVRGGSGLTVIVPEFRIPKDTWAGLICTIGTKLSAPEILPDDRLCNYLYYDSVYKKGPTPFDPGHLDPALSIFLGHLSRFNYTATGIGFAFK</sequence>
<dbReference type="VEuPathDB" id="VectorBase:RSAN_047262"/>
<protein>
    <submittedName>
        <fullName evidence="2">Uncharacterized protein</fullName>
    </submittedName>
</protein>
<evidence type="ECO:0000313" key="3">
    <source>
        <dbReference type="Proteomes" id="UP000821837"/>
    </source>
</evidence>
<reference evidence="2" key="1">
    <citation type="journal article" date="2020" name="Cell">
        <title>Large-Scale Comparative Analyses of Tick Genomes Elucidate Their Genetic Diversity and Vector Capacities.</title>
        <authorList>
            <consortium name="Tick Genome and Microbiome Consortium (TIGMIC)"/>
            <person name="Jia N."/>
            <person name="Wang J."/>
            <person name="Shi W."/>
            <person name="Du L."/>
            <person name="Sun Y."/>
            <person name="Zhan W."/>
            <person name="Jiang J.F."/>
            <person name="Wang Q."/>
            <person name="Zhang B."/>
            <person name="Ji P."/>
            <person name="Bell-Sakyi L."/>
            <person name="Cui X.M."/>
            <person name="Yuan T.T."/>
            <person name="Jiang B.G."/>
            <person name="Yang W.F."/>
            <person name="Lam T.T."/>
            <person name="Chang Q.C."/>
            <person name="Ding S.J."/>
            <person name="Wang X.J."/>
            <person name="Zhu J.G."/>
            <person name="Ruan X.D."/>
            <person name="Zhao L."/>
            <person name="Wei J.T."/>
            <person name="Ye R.Z."/>
            <person name="Que T.C."/>
            <person name="Du C.H."/>
            <person name="Zhou Y.H."/>
            <person name="Cheng J.X."/>
            <person name="Dai P.F."/>
            <person name="Guo W.B."/>
            <person name="Han X.H."/>
            <person name="Huang E.J."/>
            <person name="Li L.F."/>
            <person name="Wei W."/>
            <person name="Gao Y.C."/>
            <person name="Liu J.Z."/>
            <person name="Shao H.Z."/>
            <person name="Wang X."/>
            <person name="Wang C.C."/>
            <person name="Yang T.C."/>
            <person name="Huo Q.B."/>
            <person name="Li W."/>
            <person name="Chen H.Y."/>
            <person name="Chen S.E."/>
            <person name="Zhou L.G."/>
            <person name="Ni X.B."/>
            <person name="Tian J.H."/>
            <person name="Sheng Y."/>
            <person name="Liu T."/>
            <person name="Pan Y.S."/>
            <person name="Xia L.Y."/>
            <person name="Li J."/>
            <person name="Zhao F."/>
            <person name="Cao W.C."/>
        </authorList>
    </citation>
    <scope>NUCLEOTIDE SEQUENCE</scope>
    <source>
        <strain evidence="2">Rsan-2018</strain>
    </source>
</reference>
<comment type="caution">
    <text evidence="2">The sequence shown here is derived from an EMBL/GenBank/DDBJ whole genome shotgun (WGS) entry which is preliminary data.</text>
</comment>
<keyword evidence="1" id="KW-0812">Transmembrane</keyword>